<dbReference type="RefSeq" id="WP_067758041.1">
    <property type="nucleotide sequence ID" value="NZ_LT907988.1"/>
</dbReference>
<dbReference type="PANTHER" id="PTHR42928">
    <property type="entry name" value="TRICARBOXYLATE-BINDING PROTEIN"/>
    <property type="match status" value="1"/>
</dbReference>
<evidence type="ECO:0000313" key="5">
    <source>
        <dbReference type="Proteomes" id="UP000078558"/>
    </source>
</evidence>
<proteinExistence type="inferred from homology"/>
<dbReference type="STRING" id="1851544.ODI_03193"/>
<dbReference type="PIRSF" id="PIRSF017082">
    <property type="entry name" value="YflP"/>
    <property type="match status" value="1"/>
</dbReference>
<organism evidence="3 5">
    <name type="scientific">Orrella dioscoreae</name>
    <dbReference type="NCBI Taxonomy" id="1851544"/>
    <lineage>
        <taxon>Bacteria</taxon>
        <taxon>Pseudomonadati</taxon>
        <taxon>Pseudomonadota</taxon>
        <taxon>Betaproteobacteria</taxon>
        <taxon>Burkholderiales</taxon>
        <taxon>Alcaligenaceae</taxon>
        <taxon>Orrella</taxon>
    </lineage>
</organism>
<dbReference type="KEGG" id="odi:ODI_R0010"/>
<keyword evidence="2" id="KW-0732">Signal</keyword>
<feature type="signal peptide" evidence="2">
    <location>
        <begin position="1"/>
        <end position="25"/>
    </location>
</feature>
<dbReference type="OrthoDB" id="8834726at2"/>
<reference evidence="3 5" key="1">
    <citation type="submission" date="2016-06" db="EMBL/GenBank/DDBJ databases">
        <authorList>
            <person name="Kjaerup R.B."/>
            <person name="Dalgaard T.S."/>
            <person name="Juul-Madsen H.R."/>
        </authorList>
    </citation>
    <scope>NUCLEOTIDE SEQUENCE [LARGE SCALE GENOMIC DNA]</scope>
    <source>
        <strain evidence="3">Orrdi1</strain>
    </source>
</reference>
<protein>
    <submittedName>
        <fullName evidence="3">Tricarboxylate transport protein TctC</fullName>
    </submittedName>
</protein>
<feature type="chain" id="PRO_5015062673" evidence="2">
    <location>
        <begin position="26"/>
        <end position="326"/>
    </location>
</feature>
<keyword evidence="5" id="KW-1185">Reference proteome</keyword>
<accession>A0A1C3K6F7</accession>
<comment type="similarity">
    <text evidence="1">Belongs to the UPF0065 (bug) family.</text>
</comment>
<dbReference type="InterPro" id="IPR005064">
    <property type="entry name" value="BUG"/>
</dbReference>
<name>A0A1C3K6F7_9BURK</name>
<gene>
    <name evidence="3" type="ORF">ODI_03193</name>
    <name evidence="4" type="ORF">ODI_R0010</name>
</gene>
<dbReference type="InterPro" id="IPR042100">
    <property type="entry name" value="Bug_dom1"/>
</dbReference>
<evidence type="ECO:0000256" key="1">
    <source>
        <dbReference type="ARBA" id="ARBA00006987"/>
    </source>
</evidence>
<dbReference type="PANTHER" id="PTHR42928:SF5">
    <property type="entry name" value="BLR1237 PROTEIN"/>
    <property type="match status" value="1"/>
</dbReference>
<evidence type="ECO:0000256" key="2">
    <source>
        <dbReference type="SAM" id="SignalP"/>
    </source>
</evidence>
<dbReference type="Gene3D" id="3.40.190.150">
    <property type="entry name" value="Bordetella uptake gene, domain 1"/>
    <property type="match status" value="1"/>
</dbReference>
<sequence>MLIRKLLQRLTLGALACATTLTAVAASAAPAADWPRRPVTMIVPYAPGGGTDIVARLIAQKLSLQWKQPVVVENRPGANGVIGTSHVAKAEPDGYTMMMVVGSHALNPILLKSLPYDTAKDFTPITRLAISPMVLVVAQDNPGKDLKALVEAARGKQMGVGYSEGTTQLTGELFRQEGNLKTTPVPYKGGAQIMVDIMGGHLEMGFTSVLTALPHVTGGKLRVIGVAADERMDIFPQAMTFKEAGLGGVQSLNWYGLFGPKGMPADVVARINADLRTATDDPAVAKQMKDQGAQVVLTPPAEFDAFMREEQAKWSKVAERGGIKPQ</sequence>
<evidence type="ECO:0000313" key="4">
    <source>
        <dbReference type="EMBL" id="SOE45901.1"/>
    </source>
</evidence>
<evidence type="ECO:0000313" key="3">
    <source>
        <dbReference type="EMBL" id="SBT27086.1"/>
    </source>
</evidence>
<dbReference type="Gene3D" id="3.40.190.10">
    <property type="entry name" value="Periplasmic binding protein-like II"/>
    <property type="match status" value="1"/>
</dbReference>
<dbReference type="Proteomes" id="UP000078558">
    <property type="component" value="Chromosome I"/>
</dbReference>
<reference evidence="4 5" key="2">
    <citation type="submission" date="2017-08" db="EMBL/GenBank/DDBJ databases">
        <authorList>
            <person name="de Groot N.N."/>
        </authorList>
    </citation>
    <scope>NUCLEOTIDE SEQUENCE [LARGE SCALE GENOMIC DNA]</scope>
    <source>
        <strain evidence="4">Orrdi1</strain>
    </source>
</reference>
<dbReference type="AlphaFoldDB" id="A0A1C3K6F7"/>
<dbReference type="EMBL" id="FLRC01000052">
    <property type="protein sequence ID" value="SBT27086.1"/>
    <property type="molecule type" value="Genomic_DNA"/>
</dbReference>
<dbReference type="SUPFAM" id="SSF53850">
    <property type="entry name" value="Periplasmic binding protein-like II"/>
    <property type="match status" value="1"/>
</dbReference>
<dbReference type="EMBL" id="LT907988">
    <property type="protein sequence ID" value="SOE45901.1"/>
    <property type="molecule type" value="Genomic_DNA"/>
</dbReference>
<dbReference type="CDD" id="cd13578">
    <property type="entry name" value="PBP2_Bug27"/>
    <property type="match status" value="1"/>
</dbReference>
<dbReference type="Pfam" id="PF03401">
    <property type="entry name" value="TctC"/>
    <property type="match status" value="1"/>
</dbReference>